<dbReference type="Proteomes" id="UP001296104">
    <property type="component" value="Unassembled WGS sequence"/>
</dbReference>
<comment type="caution">
    <text evidence="2">The sequence shown here is derived from an EMBL/GenBank/DDBJ whole genome shotgun (WGS) entry which is preliminary data.</text>
</comment>
<evidence type="ECO:0000313" key="2">
    <source>
        <dbReference type="EMBL" id="CAK4031173.1"/>
    </source>
</evidence>
<accession>A0AAI8Z2D8</accession>
<feature type="non-terminal residue" evidence="2">
    <location>
        <position position="1"/>
    </location>
</feature>
<dbReference type="EMBL" id="CAVMBE010000044">
    <property type="protein sequence ID" value="CAK4031173.1"/>
    <property type="molecule type" value="Genomic_DNA"/>
</dbReference>
<dbReference type="InterPro" id="IPR015947">
    <property type="entry name" value="PUA-like_sf"/>
</dbReference>
<evidence type="ECO:0000256" key="1">
    <source>
        <dbReference type="SAM" id="MobiDB-lite"/>
    </source>
</evidence>
<dbReference type="AlphaFoldDB" id="A0AAI8Z2D8"/>
<feature type="region of interest" description="Disordered" evidence="1">
    <location>
        <begin position="1"/>
        <end position="22"/>
    </location>
</feature>
<gene>
    <name evidence="2" type="ORF">LECACI_7A006331</name>
</gene>
<reference evidence="2" key="1">
    <citation type="submission" date="2023-11" db="EMBL/GenBank/DDBJ databases">
        <authorList>
            <person name="Alioto T."/>
            <person name="Alioto T."/>
            <person name="Gomez Garrido J."/>
        </authorList>
    </citation>
    <scope>NUCLEOTIDE SEQUENCE</scope>
</reference>
<keyword evidence="3" id="KW-1185">Reference proteome</keyword>
<organism evidence="2 3">
    <name type="scientific">Lecanosticta acicola</name>
    <dbReference type="NCBI Taxonomy" id="111012"/>
    <lineage>
        <taxon>Eukaryota</taxon>
        <taxon>Fungi</taxon>
        <taxon>Dikarya</taxon>
        <taxon>Ascomycota</taxon>
        <taxon>Pezizomycotina</taxon>
        <taxon>Dothideomycetes</taxon>
        <taxon>Dothideomycetidae</taxon>
        <taxon>Mycosphaerellales</taxon>
        <taxon>Mycosphaerellaceae</taxon>
        <taxon>Lecanosticta</taxon>
    </lineage>
</organism>
<evidence type="ECO:0000313" key="3">
    <source>
        <dbReference type="Proteomes" id="UP001296104"/>
    </source>
</evidence>
<sequence>PRQRLSHAYRPEPERPPRSSSKCCHTLQTANGYTAIALHDHWSGCQHNYDTLSRAIRQCEKSKSGLVNEYNDDTLCDPDPASWTGAQYQRQWTNARWLRDVLDPQVAREGPDALHSDEILTLDELLRTLVEADDIDLQTIRQSRMHLAICDVAGKGTRWPKKVIEKADAVKEKWESRFGPLAAVGTPLYDPGGRLHGVCKPEDLSREKLMVTWLKAPGVKLSPAVSRKVGDLGFRPGDWWISPLFAYRDGIIDNMSSAGGIVSDSAGAYAVVMTEADEVAGSDPEMFQYRARDRDIGRYRLTSGTPESRHPIRILRSHTLHSFWKPRAGLRYDGLHKVTGWSLKKDPNTHEVVMLIHLKRTPNQVSMGEVLARPWSDEIEDYAEYKRLRQLARDEKPPLKPAVTVQLDGRVDEVLEFGEECEEGEDDIESVYAAAYLAGECEDKVDGSGDACTFQIGCMGRSM</sequence>
<proteinExistence type="predicted"/>
<name>A0AAI8Z2D8_9PEZI</name>
<dbReference type="InterPro" id="IPR036987">
    <property type="entry name" value="SRA-YDG_sf"/>
</dbReference>
<dbReference type="Gene3D" id="2.30.280.10">
    <property type="entry name" value="SRA-YDG"/>
    <property type="match status" value="1"/>
</dbReference>
<protein>
    <submittedName>
        <fullName evidence="2">Unnamed protein product</fullName>
    </submittedName>
</protein>
<dbReference type="SUPFAM" id="SSF88697">
    <property type="entry name" value="PUA domain-like"/>
    <property type="match status" value="1"/>
</dbReference>